<accession>A0A2I0ABS4</accession>
<dbReference type="AlphaFoldDB" id="A0A2I0ABS4"/>
<feature type="domain" description="Transposase MuDR plant" evidence="1">
    <location>
        <begin position="3"/>
        <end position="48"/>
    </location>
</feature>
<gene>
    <name evidence="2" type="ORF">AXF42_Ash001983</name>
</gene>
<dbReference type="OrthoDB" id="1932754at2759"/>
<keyword evidence="3" id="KW-1185">Reference proteome</keyword>
<organism evidence="2 3">
    <name type="scientific">Apostasia shenzhenica</name>
    <dbReference type="NCBI Taxonomy" id="1088818"/>
    <lineage>
        <taxon>Eukaryota</taxon>
        <taxon>Viridiplantae</taxon>
        <taxon>Streptophyta</taxon>
        <taxon>Embryophyta</taxon>
        <taxon>Tracheophyta</taxon>
        <taxon>Spermatophyta</taxon>
        <taxon>Magnoliopsida</taxon>
        <taxon>Liliopsida</taxon>
        <taxon>Asparagales</taxon>
        <taxon>Orchidaceae</taxon>
        <taxon>Apostasioideae</taxon>
        <taxon>Apostasia</taxon>
    </lineage>
</organism>
<evidence type="ECO:0000313" key="3">
    <source>
        <dbReference type="Proteomes" id="UP000236161"/>
    </source>
</evidence>
<reference evidence="2 3" key="1">
    <citation type="journal article" date="2017" name="Nature">
        <title>The Apostasia genome and the evolution of orchids.</title>
        <authorList>
            <person name="Zhang G.Q."/>
            <person name="Liu K.W."/>
            <person name="Li Z."/>
            <person name="Lohaus R."/>
            <person name="Hsiao Y.Y."/>
            <person name="Niu S.C."/>
            <person name="Wang J.Y."/>
            <person name="Lin Y.C."/>
            <person name="Xu Q."/>
            <person name="Chen L.J."/>
            <person name="Yoshida K."/>
            <person name="Fujiwara S."/>
            <person name="Wang Z.W."/>
            <person name="Zhang Y.Q."/>
            <person name="Mitsuda N."/>
            <person name="Wang M."/>
            <person name="Liu G.H."/>
            <person name="Pecoraro L."/>
            <person name="Huang H.X."/>
            <person name="Xiao X.J."/>
            <person name="Lin M."/>
            <person name="Wu X.Y."/>
            <person name="Wu W.L."/>
            <person name="Chen Y.Y."/>
            <person name="Chang S.B."/>
            <person name="Sakamoto S."/>
            <person name="Ohme-Takagi M."/>
            <person name="Yagi M."/>
            <person name="Zeng S.J."/>
            <person name="Shen C.Y."/>
            <person name="Yeh C.M."/>
            <person name="Luo Y.B."/>
            <person name="Tsai W.C."/>
            <person name="Van de Peer Y."/>
            <person name="Liu Z.J."/>
        </authorList>
    </citation>
    <scope>NUCLEOTIDE SEQUENCE [LARGE SCALE GENOMIC DNA]</scope>
    <source>
        <strain evidence="3">cv. Shenzhen</strain>
        <tissue evidence="2">Stem</tissue>
    </source>
</reference>
<dbReference type="Proteomes" id="UP000236161">
    <property type="component" value="Unassembled WGS sequence"/>
</dbReference>
<dbReference type="PANTHER" id="PTHR31973:SF187">
    <property type="entry name" value="MUTATOR TRANSPOSASE MUDRA PROTEIN"/>
    <property type="match status" value="1"/>
</dbReference>
<sequence>MIRYCMQCGISFKKVKNDKKRYTMTCAAVGCNWRVHASRLKDGITFKIKSVSSKHVCTKSPANRFATYKWIANELEDQLRVDPNMKYNLMSQELTKKYYIKPSKKKLWRAREEAKKRFYGDFFDTFTLFPAYAKLILQNSPNSLVFIAYDCNLPNNIKRFEKFFYCFEACKKGFLEGCMPIISLDGLPLKW</sequence>
<evidence type="ECO:0000259" key="1">
    <source>
        <dbReference type="Pfam" id="PF03108"/>
    </source>
</evidence>
<dbReference type="PANTHER" id="PTHR31973">
    <property type="entry name" value="POLYPROTEIN, PUTATIVE-RELATED"/>
    <property type="match status" value="1"/>
</dbReference>
<dbReference type="InterPro" id="IPR004332">
    <property type="entry name" value="Transposase_MuDR"/>
</dbReference>
<dbReference type="Pfam" id="PF03108">
    <property type="entry name" value="DBD_Tnp_Mut"/>
    <property type="match status" value="1"/>
</dbReference>
<evidence type="ECO:0000313" key="2">
    <source>
        <dbReference type="EMBL" id="PKA53002.1"/>
    </source>
</evidence>
<protein>
    <recommendedName>
        <fullName evidence="1">Transposase MuDR plant domain-containing protein</fullName>
    </recommendedName>
</protein>
<dbReference type="STRING" id="1088818.A0A2I0ABS4"/>
<name>A0A2I0ABS4_9ASPA</name>
<dbReference type="EMBL" id="KZ452001">
    <property type="protein sequence ID" value="PKA53002.1"/>
    <property type="molecule type" value="Genomic_DNA"/>
</dbReference>
<proteinExistence type="predicted"/>